<keyword evidence="3" id="KW-1003">Cell membrane</keyword>
<feature type="transmembrane region" description="Helical" evidence="7">
    <location>
        <begin position="102"/>
        <end position="125"/>
    </location>
</feature>
<feature type="transmembrane region" description="Helical" evidence="7">
    <location>
        <begin position="242"/>
        <end position="268"/>
    </location>
</feature>
<evidence type="ECO:0000256" key="7">
    <source>
        <dbReference type="RuleBase" id="RU363032"/>
    </source>
</evidence>
<keyword evidence="6 7" id="KW-0472">Membrane</keyword>
<dbReference type="GO" id="GO:0005886">
    <property type="term" value="C:plasma membrane"/>
    <property type="evidence" value="ECO:0007669"/>
    <property type="project" value="UniProtKB-SubCell"/>
</dbReference>
<comment type="subcellular location">
    <subcellularLocation>
        <location evidence="1 7">Cell membrane</location>
        <topology evidence="1 7">Multi-pass membrane protein</topology>
    </subcellularLocation>
</comment>
<dbReference type="PANTHER" id="PTHR43163:SF6">
    <property type="entry name" value="DIPEPTIDE TRANSPORT SYSTEM PERMEASE PROTEIN DPPB-RELATED"/>
    <property type="match status" value="1"/>
</dbReference>
<reference evidence="9 10" key="1">
    <citation type="submission" date="2016-08" db="EMBL/GenBank/DDBJ databases">
        <title>Whole genome sequence of Mesorhizobium sp. strain UASWS1009 isolated from industrial sewage.</title>
        <authorList>
            <person name="Crovadore J."/>
            <person name="Calmin G."/>
            <person name="Chablais R."/>
            <person name="Cochard B."/>
            <person name="Lefort F."/>
        </authorList>
    </citation>
    <scope>NUCLEOTIDE SEQUENCE [LARGE SCALE GENOMIC DNA]</scope>
    <source>
        <strain evidence="9 10">UASWS1009</strain>
    </source>
</reference>
<organism evidence="9 10">
    <name type="scientific">Mesorhizobium hungaricum</name>
    <dbReference type="NCBI Taxonomy" id="1566387"/>
    <lineage>
        <taxon>Bacteria</taxon>
        <taxon>Pseudomonadati</taxon>
        <taxon>Pseudomonadota</taxon>
        <taxon>Alphaproteobacteria</taxon>
        <taxon>Hyphomicrobiales</taxon>
        <taxon>Phyllobacteriaceae</taxon>
        <taxon>Mesorhizobium</taxon>
    </lineage>
</organism>
<feature type="transmembrane region" description="Helical" evidence="7">
    <location>
        <begin position="137"/>
        <end position="162"/>
    </location>
</feature>
<evidence type="ECO:0000256" key="1">
    <source>
        <dbReference type="ARBA" id="ARBA00004651"/>
    </source>
</evidence>
<dbReference type="Pfam" id="PF19300">
    <property type="entry name" value="BPD_transp_1_N"/>
    <property type="match status" value="1"/>
</dbReference>
<dbReference type="InterPro" id="IPR035906">
    <property type="entry name" value="MetI-like_sf"/>
</dbReference>
<feature type="transmembrane region" description="Helical" evidence="7">
    <location>
        <begin position="12"/>
        <end position="32"/>
    </location>
</feature>
<evidence type="ECO:0000256" key="5">
    <source>
        <dbReference type="ARBA" id="ARBA00022989"/>
    </source>
</evidence>
<dbReference type="OrthoDB" id="9805855at2"/>
<comment type="caution">
    <text evidence="9">The sequence shown here is derived from an EMBL/GenBank/DDBJ whole genome shotgun (WGS) entry which is preliminary data.</text>
</comment>
<dbReference type="CDD" id="cd06261">
    <property type="entry name" value="TM_PBP2"/>
    <property type="match status" value="1"/>
</dbReference>
<evidence type="ECO:0000256" key="3">
    <source>
        <dbReference type="ARBA" id="ARBA00022475"/>
    </source>
</evidence>
<evidence type="ECO:0000313" key="9">
    <source>
        <dbReference type="EMBL" id="OCX15059.1"/>
    </source>
</evidence>
<evidence type="ECO:0000256" key="6">
    <source>
        <dbReference type="ARBA" id="ARBA00023136"/>
    </source>
</evidence>
<keyword evidence="2 7" id="KW-0813">Transport</keyword>
<dbReference type="PANTHER" id="PTHR43163">
    <property type="entry name" value="DIPEPTIDE TRANSPORT SYSTEM PERMEASE PROTEIN DPPB-RELATED"/>
    <property type="match status" value="1"/>
</dbReference>
<keyword evidence="10" id="KW-1185">Reference proteome</keyword>
<dbReference type="InterPro" id="IPR000515">
    <property type="entry name" value="MetI-like"/>
</dbReference>
<dbReference type="GO" id="GO:0055085">
    <property type="term" value="P:transmembrane transport"/>
    <property type="evidence" value="ECO:0007669"/>
    <property type="project" value="InterPro"/>
</dbReference>
<dbReference type="EMBL" id="MDEO01000035">
    <property type="protein sequence ID" value="OCX15059.1"/>
    <property type="molecule type" value="Genomic_DNA"/>
</dbReference>
<dbReference type="AlphaFoldDB" id="A0A1C2DJW1"/>
<feature type="transmembrane region" description="Helical" evidence="7">
    <location>
        <begin position="188"/>
        <end position="207"/>
    </location>
</feature>
<dbReference type="Proteomes" id="UP000094412">
    <property type="component" value="Unassembled WGS sequence"/>
</dbReference>
<dbReference type="Gene3D" id="1.10.3720.10">
    <property type="entry name" value="MetI-like"/>
    <property type="match status" value="1"/>
</dbReference>
<dbReference type="PROSITE" id="PS50928">
    <property type="entry name" value="ABC_TM1"/>
    <property type="match status" value="1"/>
</dbReference>
<keyword evidence="5 7" id="KW-1133">Transmembrane helix</keyword>
<dbReference type="STRING" id="1566387.QV13_21975"/>
<evidence type="ECO:0000256" key="2">
    <source>
        <dbReference type="ARBA" id="ARBA00022448"/>
    </source>
</evidence>
<dbReference type="Pfam" id="PF00528">
    <property type="entry name" value="BPD_transp_1"/>
    <property type="match status" value="1"/>
</dbReference>
<accession>A0A1C2DJW1</accession>
<sequence length="320" mass="34837">MRGSAFVWKRIVFAVVTVFVALTLNFILFRVLPGGPISQISRVPNASPALKQALTAQFGLDKPIWEQYLLYLQQTLHGNLGVSYMNRQPVLDNLIEAFGNTIPMVATGTVLALMMGGLVGVISAVRRGSATDHLSTNIAVLFYAFPTQFLGMMLLIIFAGVLPSAGMSDPFAIGGSQWDVFLDTLKHMILPVATLALTLFAENALIVRSAMLETLGEDYILTAKAKGVPRHRLIRAHALRNAMLPIVTMVAMSLGAVVTGSILIEVIFSWPGIGRALYTAVLKRDYPMLQGGFLAITVVVITFNLIADLIYYKLDPRITT</sequence>
<feature type="transmembrane region" description="Helical" evidence="7">
    <location>
        <begin position="288"/>
        <end position="312"/>
    </location>
</feature>
<evidence type="ECO:0000259" key="8">
    <source>
        <dbReference type="PROSITE" id="PS50928"/>
    </source>
</evidence>
<proteinExistence type="inferred from homology"/>
<comment type="similarity">
    <text evidence="7">Belongs to the binding-protein-dependent transport system permease family.</text>
</comment>
<dbReference type="SUPFAM" id="SSF161098">
    <property type="entry name" value="MetI-like"/>
    <property type="match status" value="1"/>
</dbReference>
<evidence type="ECO:0000256" key="4">
    <source>
        <dbReference type="ARBA" id="ARBA00022692"/>
    </source>
</evidence>
<gene>
    <name evidence="9" type="ORF">QV13_21975</name>
</gene>
<evidence type="ECO:0000313" key="10">
    <source>
        <dbReference type="Proteomes" id="UP000094412"/>
    </source>
</evidence>
<name>A0A1C2DJW1_9HYPH</name>
<dbReference type="InterPro" id="IPR045621">
    <property type="entry name" value="BPD_transp_1_N"/>
</dbReference>
<feature type="domain" description="ABC transmembrane type-1" evidence="8">
    <location>
        <begin position="98"/>
        <end position="311"/>
    </location>
</feature>
<keyword evidence="4 7" id="KW-0812">Transmembrane</keyword>
<protein>
    <recommendedName>
        <fullName evidence="8">ABC transmembrane type-1 domain-containing protein</fullName>
    </recommendedName>
</protein>